<dbReference type="NCBIfam" id="TIGR00254">
    <property type="entry name" value="GGDEF"/>
    <property type="match status" value="1"/>
</dbReference>
<feature type="domain" description="GGDEF" evidence="1">
    <location>
        <begin position="335"/>
        <end position="460"/>
    </location>
</feature>
<dbReference type="InterPro" id="IPR029787">
    <property type="entry name" value="Nucleotide_cyclase"/>
</dbReference>
<dbReference type="PANTHER" id="PTHR44757">
    <property type="entry name" value="DIGUANYLATE CYCLASE DGCP"/>
    <property type="match status" value="1"/>
</dbReference>
<keyword evidence="3" id="KW-1185">Reference proteome</keyword>
<dbReference type="PANTHER" id="PTHR44757:SF2">
    <property type="entry name" value="BIOFILM ARCHITECTURE MAINTENANCE PROTEIN MBAA"/>
    <property type="match status" value="1"/>
</dbReference>
<dbReference type="Gene3D" id="3.30.450.20">
    <property type="entry name" value="PAS domain"/>
    <property type="match status" value="1"/>
</dbReference>
<evidence type="ECO:0000313" key="2">
    <source>
        <dbReference type="EMBL" id="MDX8419581.1"/>
    </source>
</evidence>
<organism evidence="2 3">
    <name type="scientific">Grylomicrobium aquisgranensis</name>
    <dbReference type="NCBI Taxonomy" id="2926318"/>
    <lineage>
        <taxon>Bacteria</taxon>
        <taxon>Bacillati</taxon>
        <taxon>Bacillota</taxon>
        <taxon>Erysipelotrichia</taxon>
        <taxon>Erysipelotrichales</taxon>
        <taxon>Erysipelotrichaceae</taxon>
        <taxon>Grylomicrobium</taxon>
    </lineage>
</organism>
<protein>
    <submittedName>
        <fullName evidence="2">Sensor domain-containing diguanylate cyclase</fullName>
    </submittedName>
</protein>
<dbReference type="RefSeq" id="WP_370595954.1">
    <property type="nucleotide sequence ID" value="NZ_JALBUR010000011.1"/>
</dbReference>
<name>A0AB35U6H0_9FIRM</name>
<dbReference type="SUPFAM" id="SSF55785">
    <property type="entry name" value="PYP-like sensor domain (PAS domain)"/>
    <property type="match status" value="1"/>
</dbReference>
<dbReference type="Pfam" id="PF00990">
    <property type="entry name" value="GGDEF"/>
    <property type="match status" value="1"/>
</dbReference>
<dbReference type="InterPro" id="IPR043128">
    <property type="entry name" value="Rev_trsase/Diguanyl_cyclase"/>
</dbReference>
<sequence>MSADLDEMEDYEIDGYMEIPVPYAVFKLIYNAAKDRVTETKYVFVNEKYCEMANRKREDFIGKNFTEVYPDADDRWFDYCEKAAAQNKVLRGRMYEPLISHWLDFTVAPAKKPGYVTYIFATADREQELMEIRARENLTAQTILRMSEILSSGEDYEDSIGHVLQELSNVIHPDRLYVLETDRITASNTFEWCAPGVTPEIDTLQNLDYQDYLQGWEQFAAAHTSVVLSDIAVLKEKDPLNYENLIRQGIRRLMAVPFYQNDKLIGYLGADNYEESDKINTQRLLETVSFFIGSRIINHHLIENLKKMSRHDMLTKVHNRNAMIEDSEAIKRGSGSIGVVYADINGLKKLNDEKGHHAGDRAICFVARILSETYGEDSVYREGGDEFVVLLKDITREEFANKNRRLRRLLGQQKMYHIAIGTAWDADTGKLDKTIRRADRFMYMHKADYYVHHDRRCNKI</sequence>
<dbReference type="Proteomes" id="UP001286174">
    <property type="component" value="Unassembled WGS sequence"/>
</dbReference>
<dbReference type="SMART" id="SM00267">
    <property type="entry name" value="GGDEF"/>
    <property type="match status" value="1"/>
</dbReference>
<dbReference type="Gene3D" id="3.30.70.270">
    <property type="match status" value="1"/>
</dbReference>
<dbReference type="InterPro" id="IPR000160">
    <property type="entry name" value="GGDEF_dom"/>
</dbReference>
<gene>
    <name evidence="2" type="ORF">MOZ60_05695</name>
</gene>
<dbReference type="SUPFAM" id="SSF55073">
    <property type="entry name" value="Nucleotide cyclase"/>
    <property type="match status" value="1"/>
</dbReference>
<dbReference type="InterPro" id="IPR029016">
    <property type="entry name" value="GAF-like_dom_sf"/>
</dbReference>
<evidence type="ECO:0000313" key="3">
    <source>
        <dbReference type="Proteomes" id="UP001286174"/>
    </source>
</evidence>
<dbReference type="Gene3D" id="3.30.450.40">
    <property type="match status" value="1"/>
</dbReference>
<reference evidence="2 3" key="1">
    <citation type="submission" date="2022-03" db="EMBL/GenBank/DDBJ databases">
        <title>Novel taxa within the pig intestine.</title>
        <authorList>
            <person name="Wylensek D."/>
            <person name="Bishof K."/>
            <person name="Afrizal A."/>
            <person name="Clavel T."/>
        </authorList>
    </citation>
    <scope>NUCLEOTIDE SEQUENCE [LARGE SCALE GENOMIC DNA]</scope>
    <source>
        <strain evidence="2 3">CLA-KB-P133</strain>
    </source>
</reference>
<dbReference type="PROSITE" id="PS50887">
    <property type="entry name" value="GGDEF"/>
    <property type="match status" value="1"/>
</dbReference>
<dbReference type="EMBL" id="JALBUR010000011">
    <property type="protein sequence ID" value="MDX8419581.1"/>
    <property type="molecule type" value="Genomic_DNA"/>
</dbReference>
<dbReference type="AlphaFoldDB" id="A0AB35U6H0"/>
<dbReference type="CDD" id="cd01949">
    <property type="entry name" value="GGDEF"/>
    <property type="match status" value="1"/>
</dbReference>
<evidence type="ECO:0000259" key="1">
    <source>
        <dbReference type="PROSITE" id="PS50887"/>
    </source>
</evidence>
<dbReference type="SUPFAM" id="SSF55781">
    <property type="entry name" value="GAF domain-like"/>
    <property type="match status" value="1"/>
</dbReference>
<accession>A0AB35U6H0</accession>
<proteinExistence type="predicted"/>
<comment type="caution">
    <text evidence="2">The sequence shown here is derived from an EMBL/GenBank/DDBJ whole genome shotgun (WGS) entry which is preliminary data.</text>
</comment>
<dbReference type="InterPro" id="IPR035965">
    <property type="entry name" value="PAS-like_dom_sf"/>
</dbReference>
<dbReference type="InterPro" id="IPR052155">
    <property type="entry name" value="Biofilm_reg_signaling"/>
</dbReference>